<dbReference type="EMBL" id="JBHTMM010000043">
    <property type="protein sequence ID" value="MFD1309901.1"/>
    <property type="molecule type" value="Genomic_DNA"/>
</dbReference>
<reference evidence="3" key="1">
    <citation type="journal article" date="2019" name="Int. J. Syst. Evol. Microbiol.">
        <title>The Global Catalogue of Microorganisms (GCM) 10K type strain sequencing project: providing services to taxonomists for standard genome sequencing and annotation.</title>
        <authorList>
            <consortium name="The Broad Institute Genomics Platform"/>
            <consortium name="The Broad Institute Genome Sequencing Center for Infectious Disease"/>
            <person name="Wu L."/>
            <person name="Ma J."/>
        </authorList>
    </citation>
    <scope>NUCLEOTIDE SEQUENCE [LARGE SCALE GENOMIC DNA]</scope>
    <source>
        <strain evidence="3">CGMCC 4.7020</strain>
    </source>
</reference>
<sequence>MAITMHSYGLTWTDPDGTPRASGVSYDQASADHRRDELEASGATDVAIVPVTPGERLQPKG</sequence>
<accession>A0ABW3XLX9</accession>
<name>A0ABW3XLX9_9ACTN</name>
<dbReference type="RefSeq" id="WP_381329391.1">
    <property type="nucleotide sequence ID" value="NZ_JBHTMM010000043.1"/>
</dbReference>
<comment type="caution">
    <text evidence="2">The sequence shown here is derived from an EMBL/GenBank/DDBJ whole genome shotgun (WGS) entry which is preliminary data.</text>
</comment>
<evidence type="ECO:0000313" key="2">
    <source>
        <dbReference type="EMBL" id="MFD1309901.1"/>
    </source>
</evidence>
<gene>
    <name evidence="2" type="ORF">ACFQ5X_29070</name>
</gene>
<feature type="region of interest" description="Disordered" evidence="1">
    <location>
        <begin position="1"/>
        <end position="45"/>
    </location>
</feature>
<keyword evidence="3" id="KW-1185">Reference proteome</keyword>
<evidence type="ECO:0000256" key="1">
    <source>
        <dbReference type="SAM" id="MobiDB-lite"/>
    </source>
</evidence>
<dbReference type="Proteomes" id="UP001597058">
    <property type="component" value="Unassembled WGS sequence"/>
</dbReference>
<proteinExistence type="predicted"/>
<organism evidence="2 3">
    <name type="scientific">Streptomyces kaempferi</name>
    <dbReference type="NCBI Taxonomy" id="333725"/>
    <lineage>
        <taxon>Bacteria</taxon>
        <taxon>Bacillati</taxon>
        <taxon>Actinomycetota</taxon>
        <taxon>Actinomycetes</taxon>
        <taxon>Kitasatosporales</taxon>
        <taxon>Streptomycetaceae</taxon>
        <taxon>Streptomyces</taxon>
    </lineage>
</organism>
<evidence type="ECO:0000313" key="3">
    <source>
        <dbReference type="Proteomes" id="UP001597058"/>
    </source>
</evidence>
<protein>
    <submittedName>
        <fullName evidence="2">Uncharacterized protein</fullName>
    </submittedName>
</protein>